<dbReference type="VEuPathDB" id="MicrosporidiaDB:AEWR_060040"/>
<dbReference type="VEuPathDB" id="MicrosporidiaDB:ECU06_0100"/>
<feature type="transmembrane region" description="Helical" evidence="2">
    <location>
        <begin position="130"/>
        <end position="156"/>
    </location>
</feature>
<proteinExistence type="inferred from homology"/>
<feature type="transmembrane region" description="Helical" evidence="2">
    <location>
        <begin position="97"/>
        <end position="118"/>
    </location>
</feature>
<dbReference type="EMBL" id="KC513622">
    <property type="protein sequence ID" value="AGE96548.1"/>
    <property type="molecule type" value="Genomic_DNA"/>
</dbReference>
<dbReference type="AlphaFoldDB" id="M1K687"/>
<dbReference type="VEuPathDB" id="MicrosporidiaDB:AEWD_060040"/>
<gene>
    <name evidence="3" type="ORF">ECU06_0100</name>
</gene>
<evidence type="ECO:0000313" key="3">
    <source>
        <dbReference type="EMBL" id="AGE96548.1"/>
    </source>
</evidence>
<dbReference type="Pfam" id="PF09591">
    <property type="entry name" value="DUF2463"/>
    <property type="match status" value="1"/>
</dbReference>
<keyword evidence="2" id="KW-0472">Membrane</keyword>
<feature type="transmembrane region" description="Helical" evidence="2">
    <location>
        <begin position="187"/>
        <end position="203"/>
    </location>
</feature>
<dbReference type="VEuPathDB" id="MicrosporidiaDB:AEWQ_060030"/>
<dbReference type="VEuPathDB" id="MicrosporidiaDB:M970_020020"/>
<organism evidence="3">
    <name type="scientific">Encephalitozoon cuniculi</name>
    <name type="common">Microsporidian parasite</name>
    <dbReference type="NCBI Taxonomy" id="6035"/>
    <lineage>
        <taxon>Eukaryota</taxon>
        <taxon>Fungi</taxon>
        <taxon>Fungi incertae sedis</taxon>
        <taxon>Microsporidia</taxon>
        <taxon>Unikaryonidae</taxon>
        <taxon>Encephalitozoon</taxon>
    </lineage>
</organism>
<reference evidence="3" key="1">
    <citation type="journal article" date="2013" name="Eukaryot. Cell">
        <title>Extremely Reduced Levels of Heterozygosity in the Vertebrate Pathogen Encephalitozoon cuniculi.</title>
        <authorList>
            <person name="Selman M."/>
            <person name="Sak B."/>
            <person name="Kvac M."/>
            <person name="Farinelli L."/>
            <person name="Weiss L.M."/>
            <person name="Corradi N."/>
        </authorList>
    </citation>
    <scope>NUCLEOTIDE SEQUENCE</scope>
</reference>
<keyword evidence="2" id="KW-0812">Transmembrane</keyword>
<dbReference type="InterPro" id="IPR019081">
    <property type="entry name" value="UPF0328"/>
</dbReference>
<name>M1K687_ENCCN</name>
<feature type="transmembrane region" description="Helical" evidence="2">
    <location>
        <begin position="55"/>
        <end position="77"/>
    </location>
</feature>
<keyword evidence="2" id="KW-1133">Transmembrane helix</keyword>
<comment type="similarity">
    <text evidence="1">Belongs to the UPF0328 family.</text>
</comment>
<feature type="transmembrane region" description="Helical" evidence="2">
    <location>
        <begin position="215"/>
        <end position="239"/>
    </location>
</feature>
<accession>M1K687</accession>
<sequence>MKISEPPAISKPTRDESELIRMYLKTIICDFKAPMLIAFPILMGLVLKETVKSSLFLRFIIMLLPFSYSALECFLLFRNNLESSYRSELHKMPCSIFNVLLIAFSVISILSIAIFPLSAWSNNDVSSYSMLLPCLIVPLTYMLSISCSLVSGSILFTDTGIDILIDASLLLCTLLLLVFWIIESKYFPYFVFASLILVLIRSFRTRHAPSKENSLPVTAWRVVVFGSILVLSIVIYGSIAYELLDPIHQGWKTIERRIHHL</sequence>
<evidence type="ECO:0000256" key="2">
    <source>
        <dbReference type="SAM" id="Phobius"/>
    </source>
</evidence>
<feature type="transmembrane region" description="Helical" evidence="2">
    <location>
        <begin position="22"/>
        <end position="43"/>
    </location>
</feature>
<feature type="transmembrane region" description="Helical" evidence="2">
    <location>
        <begin position="163"/>
        <end position="181"/>
    </location>
</feature>
<evidence type="ECO:0000256" key="1">
    <source>
        <dbReference type="ARBA" id="ARBA00010346"/>
    </source>
</evidence>
<protein>
    <submittedName>
        <fullName evidence="3">Uncharacterized protein</fullName>
    </submittedName>
</protein>